<organism evidence="4 5">
    <name type="scientific">Anopheles albimanus</name>
    <name type="common">New world malaria mosquito</name>
    <dbReference type="NCBI Taxonomy" id="7167"/>
    <lineage>
        <taxon>Eukaryota</taxon>
        <taxon>Metazoa</taxon>
        <taxon>Ecdysozoa</taxon>
        <taxon>Arthropoda</taxon>
        <taxon>Hexapoda</taxon>
        <taxon>Insecta</taxon>
        <taxon>Pterygota</taxon>
        <taxon>Neoptera</taxon>
        <taxon>Endopterygota</taxon>
        <taxon>Diptera</taxon>
        <taxon>Nematocera</taxon>
        <taxon>Culicoidea</taxon>
        <taxon>Culicidae</taxon>
        <taxon>Anophelinae</taxon>
        <taxon>Anopheles</taxon>
    </lineage>
</organism>
<reference evidence="4" key="2">
    <citation type="submission" date="2022-08" db="UniProtKB">
        <authorList>
            <consortium name="EnsemblMetazoa"/>
        </authorList>
    </citation>
    <scope>IDENTIFICATION</scope>
    <source>
        <strain evidence="4">STECLA/ALBI9_A</strain>
    </source>
</reference>
<evidence type="ECO:0008006" key="6">
    <source>
        <dbReference type="Google" id="ProtNLM"/>
    </source>
</evidence>
<dbReference type="InterPro" id="IPR005334">
    <property type="entry name" value="Tctex-1-like"/>
</dbReference>
<comment type="similarity">
    <text evidence="1">Belongs to the dynein light chain Tctex-type family.</text>
</comment>
<evidence type="ECO:0000256" key="1">
    <source>
        <dbReference type="ARBA" id="ARBA00005361"/>
    </source>
</evidence>
<feature type="coiled-coil region" evidence="2">
    <location>
        <begin position="121"/>
        <end position="148"/>
    </location>
</feature>
<keyword evidence="5" id="KW-1185">Reference proteome</keyword>
<dbReference type="Pfam" id="PF03645">
    <property type="entry name" value="Tctex-1"/>
    <property type="match status" value="1"/>
</dbReference>
<feature type="region of interest" description="Disordered" evidence="3">
    <location>
        <begin position="1"/>
        <end position="60"/>
    </location>
</feature>
<evidence type="ECO:0000256" key="3">
    <source>
        <dbReference type="SAM" id="MobiDB-lite"/>
    </source>
</evidence>
<dbReference type="InterPro" id="IPR038586">
    <property type="entry name" value="Tctex-1-like_sf"/>
</dbReference>
<dbReference type="Proteomes" id="UP000069272">
    <property type="component" value="Chromosome 3L"/>
</dbReference>
<dbReference type="Gene3D" id="3.30.1140.40">
    <property type="entry name" value="Tctex-1"/>
    <property type="match status" value="1"/>
</dbReference>
<dbReference type="GO" id="GO:0007018">
    <property type="term" value="P:microtubule-based movement"/>
    <property type="evidence" value="ECO:0007669"/>
    <property type="project" value="TreeGrafter"/>
</dbReference>
<protein>
    <recommendedName>
        <fullName evidence="6">Dynein light chain</fullName>
    </recommendedName>
</protein>
<accession>A0A8W7K7T1</accession>
<evidence type="ECO:0000256" key="2">
    <source>
        <dbReference type="SAM" id="Coils"/>
    </source>
</evidence>
<reference evidence="4 5" key="1">
    <citation type="journal article" date="2017" name="G3 (Bethesda)">
        <title>The Physical Genome Mapping of Anopheles albimanus Corrected Scaffold Misassemblies and Identified Interarm Rearrangements in Genus Anopheles.</title>
        <authorList>
            <person name="Artemov G.N."/>
            <person name="Peery A.N."/>
            <person name="Jiang X."/>
            <person name="Tu Z."/>
            <person name="Stegniy V.N."/>
            <person name="Sharakhova M.V."/>
            <person name="Sharakhov I.V."/>
        </authorList>
    </citation>
    <scope>NUCLEOTIDE SEQUENCE [LARGE SCALE GENOMIC DNA]</scope>
    <source>
        <strain evidence="4 5">ALBI9_A</strain>
    </source>
</reference>
<keyword evidence="2" id="KW-0175">Coiled coil</keyword>
<dbReference type="PANTHER" id="PTHR21255:SF69">
    <property type="entry name" value="AT23443P"/>
    <property type="match status" value="1"/>
</dbReference>
<dbReference type="GO" id="GO:0005868">
    <property type="term" value="C:cytoplasmic dynein complex"/>
    <property type="evidence" value="ECO:0007669"/>
    <property type="project" value="TreeGrafter"/>
</dbReference>
<feature type="compositionally biased region" description="Basic and acidic residues" evidence="3">
    <location>
        <begin position="35"/>
        <end position="44"/>
    </location>
</feature>
<dbReference type="CDD" id="cd21451">
    <property type="entry name" value="DLC-like_TCTEX1D"/>
    <property type="match status" value="1"/>
</dbReference>
<evidence type="ECO:0000313" key="5">
    <source>
        <dbReference type="Proteomes" id="UP000069272"/>
    </source>
</evidence>
<dbReference type="AlphaFoldDB" id="A0A8W7K7T1"/>
<dbReference type="GO" id="GO:0005737">
    <property type="term" value="C:cytoplasm"/>
    <property type="evidence" value="ECO:0007669"/>
    <property type="project" value="TreeGrafter"/>
</dbReference>
<dbReference type="GO" id="GO:0045505">
    <property type="term" value="F:dynein intermediate chain binding"/>
    <property type="evidence" value="ECO:0007669"/>
    <property type="project" value="TreeGrafter"/>
</dbReference>
<proteinExistence type="inferred from homology"/>
<sequence length="207" mass="24205">MANTNEPRTTMADMENSKKAKKIGFVEAEDSAENETSKRPEKSYRNSTYPRESVAEATRKSSLPRLMGSAKFSFLAQKGLNDRTSMYMVQRFQNSYRLESKNSFHRTSMQSMMNQFLQSYLDDYKYASKRAKRLAENLSEELRNQFKRYQFDRYRYVAVINVGDKASQDFKCVARALWDAEKDDCICFSYEAASFFVTASVWAIYYE</sequence>
<name>A0A8W7K7T1_ANOAL</name>
<dbReference type="PANTHER" id="PTHR21255">
    <property type="entry name" value="T-COMPLEX-ASSOCIATED-TESTIS-EXPRESSED 1/ DYNEIN LIGHT CHAIN"/>
    <property type="match status" value="1"/>
</dbReference>
<evidence type="ECO:0000313" key="4">
    <source>
        <dbReference type="EnsemblMetazoa" id="AALB016152-PA"/>
    </source>
</evidence>
<dbReference type="EnsemblMetazoa" id="AALB016152-RA">
    <property type="protein sequence ID" value="AALB016152-PA"/>
    <property type="gene ID" value="AALB016152"/>
</dbReference>